<keyword evidence="1" id="KW-0812">Transmembrane</keyword>
<evidence type="ECO:0000313" key="4">
    <source>
        <dbReference type="Proteomes" id="UP001205185"/>
    </source>
</evidence>
<feature type="transmembrane region" description="Helical" evidence="1">
    <location>
        <begin position="119"/>
        <end position="135"/>
    </location>
</feature>
<protein>
    <recommendedName>
        <fullName evidence="2">DUF1707 domain-containing protein</fullName>
    </recommendedName>
</protein>
<keyword evidence="1" id="KW-0472">Membrane</keyword>
<proteinExistence type="predicted"/>
<dbReference type="Pfam" id="PF08044">
    <property type="entry name" value="DUF1707"/>
    <property type="match status" value="1"/>
</dbReference>
<keyword evidence="4" id="KW-1185">Reference proteome</keyword>
<dbReference type="PANTHER" id="PTHR40763">
    <property type="entry name" value="MEMBRANE PROTEIN-RELATED"/>
    <property type="match status" value="1"/>
</dbReference>
<dbReference type="Proteomes" id="UP001205185">
    <property type="component" value="Unassembled WGS sequence"/>
</dbReference>
<evidence type="ECO:0000313" key="3">
    <source>
        <dbReference type="EMBL" id="MCP2272338.1"/>
    </source>
</evidence>
<dbReference type="InterPro" id="IPR012551">
    <property type="entry name" value="DUF1707_SHOCT-like"/>
</dbReference>
<dbReference type="EMBL" id="JAMTCO010000012">
    <property type="protein sequence ID" value="MCP2272338.1"/>
    <property type="molecule type" value="Genomic_DNA"/>
</dbReference>
<sequence length="160" mass="17494">MDEIPPTELRIGDAEREDALRALGEHMSAGRLTIDEYGDRSAKITTARTAGELTALFADLPGPKPGVRMPAPPPMPPPPAQPLTWADRPLNQRLFAALVPVSGVAGVVLFLFVLHFWPVLLLPVVVTAIGGALFGDDWKRARGHRSFGPGYRRHYGRGWR</sequence>
<reference evidence="3 4" key="1">
    <citation type="submission" date="2022-06" db="EMBL/GenBank/DDBJ databases">
        <title>Genomic Encyclopedia of Archaeal and Bacterial Type Strains, Phase II (KMG-II): from individual species to whole genera.</title>
        <authorList>
            <person name="Goeker M."/>
        </authorList>
    </citation>
    <scope>NUCLEOTIDE SEQUENCE [LARGE SCALE GENOMIC DNA]</scope>
    <source>
        <strain evidence="3 4">DSM 44255</strain>
    </source>
</reference>
<evidence type="ECO:0000259" key="2">
    <source>
        <dbReference type="Pfam" id="PF08044"/>
    </source>
</evidence>
<organism evidence="3 4">
    <name type="scientific">Actinokineospora diospyrosa</name>
    <dbReference type="NCBI Taxonomy" id="103728"/>
    <lineage>
        <taxon>Bacteria</taxon>
        <taxon>Bacillati</taxon>
        <taxon>Actinomycetota</taxon>
        <taxon>Actinomycetes</taxon>
        <taxon>Pseudonocardiales</taxon>
        <taxon>Pseudonocardiaceae</taxon>
        <taxon>Actinokineospora</taxon>
    </lineage>
</organism>
<evidence type="ECO:0000256" key="1">
    <source>
        <dbReference type="SAM" id="Phobius"/>
    </source>
</evidence>
<keyword evidence="1" id="KW-1133">Transmembrane helix</keyword>
<dbReference type="RefSeq" id="WP_253889262.1">
    <property type="nucleotide sequence ID" value="NZ_BAAAVB010000001.1"/>
</dbReference>
<comment type="caution">
    <text evidence="3">The sequence shown here is derived from an EMBL/GenBank/DDBJ whole genome shotgun (WGS) entry which is preliminary data.</text>
</comment>
<accession>A0ABT1II65</accession>
<name>A0ABT1II65_9PSEU</name>
<feature type="transmembrane region" description="Helical" evidence="1">
    <location>
        <begin position="94"/>
        <end position="113"/>
    </location>
</feature>
<gene>
    <name evidence="3" type="ORF">LV75_004864</name>
</gene>
<feature type="domain" description="DUF1707" evidence="2">
    <location>
        <begin position="9"/>
        <end position="61"/>
    </location>
</feature>
<dbReference type="PANTHER" id="PTHR40763:SF5">
    <property type="entry name" value="MEMBRANE PROTEIN"/>
    <property type="match status" value="1"/>
</dbReference>